<feature type="compositionally biased region" description="Low complexity" evidence="7">
    <location>
        <begin position="180"/>
        <end position="232"/>
    </location>
</feature>
<dbReference type="GO" id="GO:0006950">
    <property type="term" value="P:response to stress"/>
    <property type="evidence" value="ECO:0007669"/>
    <property type="project" value="UniProtKB-ARBA"/>
</dbReference>
<comment type="similarity">
    <text evidence="1 6">Belongs to the sigma-70 factor family. ECF subfamily.</text>
</comment>
<dbReference type="GO" id="GO:0003677">
    <property type="term" value="F:DNA binding"/>
    <property type="evidence" value="ECO:0007669"/>
    <property type="project" value="UniProtKB-KW"/>
</dbReference>
<dbReference type="CDD" id="cd06171">
    <property type="entry name" value="Sigma70_r4"/>
    <property type="match status" value="1"/>
</dbReference>
<evidence type="ECO:0000256" key="1">
    <source>
        <dbReference type="ARBA" id="ARBA00010641"/>
    </source>
</evidence>
<dbReference type="InterPro" id="IPR008160">
    <property type="entry name" value="Collagen"/>
</dbReference>
<evidence type="ECO:0000259" key="9">
    <source>
        <dbReference type="Pfam" id="PF08281"/>
    </source>
</evidence>
<evidence type="ECO:0000313" key="11">
    <source>
        <dbReference type="Proteomes" id="UP000186168"/>
    </source>
</evidence>
<dbReference type="Gene3D" id="1.10.10.10">
    <property type="entry name" value="Winged helix-like DNA-binding domain superfamily/Winged helix DNA-binding domain"/>
    <property type="match status" value="1"/>
</dbReference>
<evidence type="ECO:0000256" key="2">
    <source>
        <dbReference type="ARBA" id="ARBA00023015"/>
    </source>
</evidence>
<evidence type="ECO:0000256" key="6">
    <source>
        <dbReference type="RuleBase" id="RU000716"/>
    </source>
</evidence>
<dbReference type="GeneID" id="96743442"/>
<dbReference type="Pfam" id="PF01391">
    <property type="entry name" value="Collagen"/>
    <property type="match status" value="1"/>
</dbReference>
<keyword evidence="3 6" id="KW-0731">Sigma factor</keyword>
<keyword evidence="5 6" id="KW-0804">Transcription</keyword>
<feature type="domain" description="RNA polymerase sigma-70 region 2" evidence="8">
    <location>
        <begin position="23"/>
        <end position="80"/>
    </location>
</feature>
<dbReference type="InterPro" id="IPR013325">
    <property type="entry name" value="RNA_pol_sigma_r2"/>
</dbReference>
<sequence length="238" mass="25422">MADPDPRQQRKFAQYVLPEVEVLLRVAMSLTAQPADAEDLVQDTLLRAYRAVGRFDGRHPRAWLLTIMRHAEVSRRRQRRPHLLDDPDTAFDRLASAPGATPEELVVDTAFDEAVDAAFTALPLRDQQVVRLVHVDGLSYAEAARVLGVPKGTVMSRLHRARNRIRDRLVTAGPAGTIDPAGTAGPQGQPGQTGRPGQLGPAGRPGQPGQAGQPGQTGQAGQPGQTGQPGPQGQRGGA</sequence>
<evidence type="ECO:0000256" key="5">
    <source>
        <dbReference type="ARBA" id="ARBA00023163"/>
    </source>
</evidence>
<proteinExistence type="inferred from homology"/>
<protein>
    <recommendedName>
        <fullName evidence="6">RNA polymerase sigma factor</fullName>
    </recommendedName>
</protein>
<dbReference type="AlphaFoldDB" id="A0A1R1SJM3"/>
<dbReference type="GO" id="GO:0016987">
    <property type="term" value="F:sigma factor activity"/>
    <property type="evidence" value="ECO:0007669"/>
    <property type="project" value="UniProtKB-KW"/>
</dbReference>
<dbReference type="InterPro" id="IPR013249">
    <property type="entry name" value="RNA_pol_sigma70_r4_t2"/>
</dbReference>
<dbReference type="PANTHER" id="PTHR43133:SF25">
    <property type="entry name" value="RNA POLYMERASE SIGMA FACTOR RFAY-RELATED"/>
    <property type="match status" value="1"/>
</dbReference>
<reference evidence="10 11" key="1">
    <citation type="submission" date="2013-05" db="EMBL/GenBank/DDBJ databases">
        <title>Genome sequence of Streptomyces sparsogenes DSM 40356.</title>
        <authorList>
            <person name="Coyne S."/>
            <person name="Seebeck F.P."/>
        </authorList>
    </citation>
    <scope>NUCLEOTIDE SEQUENCE [LARGE SCALE GENOMIC DNA]</scope>
    <source>
        <strain evidence="10 11">DSM 40356</strain>
    </source>
</reference>
<feature type="domain" description="RNA polymerase sigma factor 70 region 4 type 2" evidence="9">
    <location>
        <begin position="113"/>
        <end position="164"/>
    </location>
</feature>
<dbReference type="SUPFAM" id="SSF88659">
    <property type="entry name" value="Sigma3 and sigma4 domains of RNA polymerase sigma factors"/>
    <property type="match status" value="1"/>
</dbReference>
<keyword evidence="4 6" id="KW-0238">DNA-binding</keyword>
<dbReference type="InterPro" id="IPR014284">
    <property type="entry name" value="RNA_pol_sigma-70_dom"/>
</dbReference>
<dbReference type="SUPFAM" id="SSF88946">
    <property type="entry name" value="Sigma2 domain of RNA polymerase sigma factors"/>
    <property type="match status" value="1"/>
</dbReference>
<accession>A0A1R1SJM3</accession>
<dbReference type="Pfam" id="PF04542">
    <property type="entry name" value="Sigma70_r2"/>
    <property type="match status" value="1"/>
</dbReference>
<dbReference type="Proteomes" id="UP000186168">
    <property type="component" value="Unassembled WGS sequence"/>
</dbReference>
<evidence type="ECO:0000259" key="8">
    <source>
        <dbReference type="Pfam" id="PF04542"/>
    </source>
</evidence>
<name>A0A1R1SJM3_9ACTN</name>
<evidence type="ECO:0000256" key="4">
    <source>
        <dbReference type="ARBA" id="ARBA00023125"/>
    </source>
</evidence>
<comment type="caution">
    <text evidence="10">The sequence shown here is derived from an EMBL/GenBank/DDBJ whole genome shotgun (WGS) entry which is preliminary data.</text>
</comment>
<dbReference type="RefSeq" id="WP_079254471.1">
    <property type="nucleotide sequence ID" value="NZ_ASQP01000226.1"/>
</dbReference>
<dbReference type="Gene3D" id="1.10.1740.10">
    <property type="match status" value="1"/>
</dbReference>
<dbReference type="PANTHER" id="PTHR43133">
    <property type="entry name" value="RNA POLYMERASE ECF-TYPE SIGMA FACTO"/>
    <property type="match status" value="1"/>
</dbReference>
<feature type="region of interest" description="Disordered" evidence="7">
    <location>
        <begin position="165"/>
        <end position="238"/>
    </location>
</feature>
<dbReference type="InterPro" id="IPR000838">
    <property type="entry name" value="RNA_pol_sigma70_ECF_CS"/>
</dbReference>
<gene>
    <name evidence="10" type="ORF">SPAR_15717</name>
</gene>
<dbReference type="NCBIfam" id="TIGR02937">
    <property type="entry name" value="sigma70-ECF"/>
    <property type="match status" value="1"/>
</dbReference>
<dbReference type="InterPro" id="IPR013324">
    <property type="entry name" value="RNA_pol_sigma_r3/r4-like"/>
</dbReference>
<evidence type="ECO:0000256" key="3">
    <source>
        <dbReference type="ARBA" id="ARBA00023082"/>
    </source>
</evidence>
<dbReference type="PROSITE" id="PS01063">
    <property type="entry name" value="SIGMA70_ECF"/>
    <property type="match status" value="1"/>
</dbReference>
<organism evidence="10 11">
    <name type="scientific">Streptomyces sparsogenes DSM 40356</name>
    <dbReference type="NCBI Taxonomy" id="1331668"/>
    <lineage>
        <taxon>Bacteria</taxon>
        <taxon>Bacillati</taxon>
        <taxon>Actinomycetota</taxon>
        <taxon>Actinomycetes</taxon>
        <taxon>Kitasatosporales</taxon>
        <taxon>Streptomycetaceae</taxon>
        <taxon>Streptomyces</taxon>
    </lineage>
</organism>
<keyword evidence="2 6" id="KW-0805">Transcription regulation</keyword>
<dbReference type="EMBL" id="ASQP01000226">
    <property type="protein sequence ID" value="OMI38492.1"/>
    <property type="molecule type" value="Genomic_DNA"/>
</dbReference>
<dbReference type="STRING" id="67365.GCA_001704635_05869"/>
<dbReference type="GO" id="GO:0006352">
    <property type="term" value="P:DNA-templated transcription initiation"/>
    <property type="evidence" value="ECO:0007669"/>
    <property type="project" value="InterPro"/>
</dbReference>
<dbReference type="InterPro" id="IPR007627">
    <property type="entry name" value="RNA_pol_sigma70_r2"/>
</dbReference>
<evidence type="ECO:0000313" key="10">
    <source>
        <dbReference type="EMBL" id="OMI38492.1"/>
    </source>
</evidence>
<keyword evidence="11" id="KW-1185">Reference proteome</keyword>
<evidence type="ECO:0000256" key="7">
    <source>
        <dbReference type="SAM" id="MobiDB-lite"/>
    </source>
</evidence>
<dbReference type="Pfam" id="PF08281">
    <property type="entry name" value="Sigma70_r4_2"/>
    <property type="match status" value="1"/>
</dbReference>
<dbReference type="InterPro" id="IPR039425">
    <property type="entry name" value="RNA_pol_sigma-70-like"/>
</dbReference>
<dbReference type="InterPro" id="IPR036388">
    <property type="entry name" value="WH-like_DNA-bd_sf"/>
</dbReference>